<organism evidence="2 3">
    <name type="scientific">Cylindrotheca closterium</name>
    <dbReference type="NCBI Taxonomy" id="2856"/>
    <lineage>
        <taxon>Eukaryota</taxon>
        <taxon>Sar</taxon>
        <taxon>Stramenopiles</taxon>
        <taxon>Ochrophyta</taxon>
        <taxon>Bacillariophyta</taxon>
        <taxon>Bacillariophyceae</taxon>
        <taxon>Bacillariophycidae</taxon>
        <taxon>Bacillariales</taxon>
        <taxon>Bacillariaceae</taxon>
        <taxon>Cylindrotheca</taxon>
    </lineage>
</organism>
<reference evidence="2" key="1">
    <citation type="submission" date="2023-08" db="EMBL/GenBank/DDBJ databases">
        <authorList>
            <person name="Audoor S."/>
            <person name="Bilcke G."/>
        </authorList>
    </citation>
    <scope>NUCLEOTIDE SEQUENCE</scope>
</reference>
<sequence length="430" mass="48063">MQVSDNCVETTSLNPQAIPLLPGKETMQRDVSTSSQAYILHLTSQTGMMPRQFNLGMVVHSDFSEKRLVSSLAKPGSVCSLSDFVVLDHPSSSDATDVVESSLRKGILKDHQATKIRLGDAGFEEVLKSDVDAVYIYVSAELQKDFVMRALKARKHVLLNDPVSTSLSDFKEQQECAKQNGKFIQFRTMFFHQFSVRKFFERVLCDERFGQITTINCNVRVCYTDVKKVGVKLPLGKNDGAIRIMGRFCILVSALVFSRVGIFAHSAKAISAEYGSEGQITSTRCIVKFTNGCVLEFDVGYTNFATRQSIDILAENRFAQMKDFIIQHPDGLATYRVYDRVPAASGTMEIINGEAIDVYGGPKEETIMWRRFAQLSQSLDDQGGWDQSDRTAECRELANVALQTKRIIIALGKSLDNSFEEVIIDDIDYE</sequence>
<name>A0AAD2CDI4_9STRA</name>
<evidence type="ECO:0000259" key="1">
    <source>
        <dbReference type="Pfam" id="PF01408"/>
    </source>
</evidence>
<dbReference type="Gene3D" id="3.40.50.720">
    <property type="entry name" value="NAD(P)-binding Rossmann-like Domain"/>
    <property type="match status" value="1"/>
</dbReference>
<dbReference type="EMBL" id="CAKOGP040000113">
    <property type="protein sequence ID" value="CAJ1930428.1"/>
    <property type="molecule type" value="Genomic_DNA"/>
</dbReference>
<proteinExistence type="predicted"/>
<comment type="caution">
    <text evidence="2">The sequence shown here is derived from an EMBL/GenBank/DDBJ whole genome shotgun (WGS) entry which is preliminary data.</text>
</comment>
<dbReference type="AlphaFoldDB" id="A0AAD2CDI4"/>
<evidence type="ECO:0000313" key="2">
    <source>
        <dbReference type="EMBL" id="CAJ1930428.1"/>
    </source>
</evidence>
<dbReference type="GO" id="GO:0000166">
    <property type="term" value="F:nucleotide binding"/>
    <property type="evidence" value="ECO:0007669"/>
    <property type="project" value="InterPro"/>
</dbReference>
<accession>A0AAD2CDI4</accession>
<dbReference type="InterPro" id="IPR000683">
    <property type="entry name" value="Gfo/Idh/MocA-like_OxRdtase_N"/>
</dbReference>
<dbReference type="InterPro" id="IPR036291">
    <property type="entry name" value="NAD(P)-bd_dom_sf"/>
</dbReference>
<evidence type="ECO:0000313" key="3">
    <source>
        <dbReference type="Proteomes" id="UP001295423"/>
    </source>
</evidence>
<dbReference type="Gene3D" id="3.30.360.10">
    <property type="entry name" value="Dihydrodipicolinate Reductase, domain 2"/>
    <property type="match status" value="1"/>
</dbReference>
<dbReference type="Pfam" id="PF01408">
    <property type="entry name" value="GFO_IDH_MocA"/>
    <property type="match status" value="1"/>
</dbReference>
<dbReference type="PANTHER" id="PTHR46368">
    <property type="match status" value="1"/>
</dbReference>
<dbReference type="PANTHER" id="PTHR46368:SF4">
    <property type="entry name" value="OS10G0403700 PROTEIN"/>
    <property type="match status" value="1"/>
</dbReference>
<keyword evidence="3" id="KW-1185">Reference proteome</keyword>
<protein>
    <recommendedName>
        <fullName evidence="1">Gfo/Idh/MocA-like oxidoreductase N-terminal domain-containing protein</fullName>
    </recommendedName>
</protein>
<feature type="domain" description="Gfo/Idh/MocA-like oxidoreductase N-terminal" evidence="1">
    <location>
        <begin position="123"/>
        <end position="185"/>
    </location>
</feature>
<dbReference type="SUPFAM" id="SSF51735">
    <property type="entry name" value="NAD(P)-binding Rossmann-fold domains"/>
    <property type="match status" value="1"/>
</dbReference>
<dbReference type="Proteomes" id="UP001295423">
    <property type="component" value="Unassembled WGS sequence"/>
</dbReference>
<gene>
    <name evidence="2" type="ORF">CYCCA115_LOCUS1937</name>
</gene>